<dbReference type="EMBL" id="HE573027">
    <property type="protein sequence ID" value="CCC52638.1"/>
    <property type="molecule type" value="Genomic_DNA"/>
</dbReference>
<proteinExistence type="predicted"/>
<feature type="region of interest" description="Disordered" evidence="1">
    <location>
        <begin position="263"/>
        <end position="317"/>
    </location>
</feature>
<name>G0UA07_TRYVY</name>
<dbReference type="SMART" id="SM00165">
    <property type="entry name" value="UBA"/>
    <property type="match status" value="1"/>
</dbReference>
<dbReference type="InterPro" id="IPR015940">
    <property type="entry name" value="UBA"/>
</dbReference>
<dbReference type="GO" id="GO:0031593">
    <property type="term" value="F:polyubiquitin modification-dependent protein binding"/>
    <property type="evidence" value="ECO:0007669"/>
    <property type="project" value="TreeGrafter"/>
</dbReference>
<dbReference type="GO" id="GO:0006511">
    <property type="term" value="P:ubiquitin-dependent protein catabolic process"/>
    <property type="evidence" value="ECO:0007669"/>
    <property type="project" value="TreeGrafter"/>
</dbReference>
<dbReference type="PANTHER" id="PTHR10677:SF3">
    <property type="entry name" value="FI07626P-RELATED"/>
    <property type="match status" value="1"/>
</dbReference>
<dbReference type="Gene3D" id="1.10.8.10">
    <property type="entry name" value="DNA helicase RuvA subunit, C-terminal domain"/>
    <property type="match status" value="1"/>
</dbReference>
<feature type="domain" description="UBA" evidence="2">
    <location>
        <begin position="395"/>
        <end position="436"/>
    </location>
</feature>
<dbReference type="Pfam" id="PF00627">
    <property type="entry name" value="UBA"/>
    <property type="match status" value="1"/>
</dbReference>
<protein>
    <recommendedName>
        <fullName evidence="2">UBA domain-containing protein</fullName>
    </recommendedName>
</protein>
<sequence>MKPTKVMRKLVIYHHYYFVSFHARVCFNLPTFHAYLEAKVRALTLSRAMQYEIISNVASNVKLFIEPSMEVGEVRGLVSAMITSCLQEQNVRLTFQGHQLVNDSETWATVLELYPLPEGAPRKIFACVTSKRVAGAPSLSEASAALSSMNRSERKSSRAEVQRVEQLLDFLYEKPDVFEAMISSFPGVKRFIDTNPDIAQMLRDREAVKGIIMSKIDPTQNQLMNKSLQVRSAQLSAIPGAVQLSERYIHDHMTDLENDLATVWNGGGQGANDGAAGPDSTKEANNGTPSSAPGQVTADGRVTQPLAGDVGNLKSEPMGVTVDGRGSGNSDGSLFATAAKDLIPTLTRYPSASTATGADGASHAAVPFETPTQNESISHNASETVGMASATGDVARWSSQLALLKDMGFDNEAQCLEALRAANGDVDKAACFIIDENDL</sequence>
<dbReference type="SUPFAM" id="SSF46934">
    <property type="entry name" value="UBA-like"/>
    <property type="match status" value="1"/>
</dbReference>
<dbReference type="PANTHER" id="PTHR10677">
    <property type="entry name" value="UBIQUILIN"/>
    <property type="match status" value="1"/>
</dbReference>
<dbReference type="Pfam" id="PF23195">
    <property type="entry name" value="UBQLN1"/>
    <property type="match status" value="1"/>
</dbReference>
<reference evidence="3" key="1">
    <citation type="journal article" date="2012" name="Proc. Natl. Acad. Sci. U.S.A.">
        <title>Antigenic diversity is generated by distinct evolutionary mechanisms in African trypanosome species.</title>
        <authorList>
            <person name="Jackson A.P."/>
            <person name="Berry A."/>
            <person name="Aslett M."/>
            <person name="Allison H.C."/>
            <person name="Burton P."/>
            <person name="Vavrova-Anderson J."/>
            <person name="Brown R."/>
            <person name="Browne H."/>
            <person name="Corton N."/>
            <person name="Hauser H."/>
            <person name="Gamble J."/>
            <person name="Gilderthorp R."/>
            <person name="Marcello L."/>
            <person name="McQuillan J."/>
            <person name="Otto T.D."/>
            <person name="Quail M.A."/>
            <person name="Sanders M.J."/>
            <person name="van Tonder A."/>
            <person name="Ginger M.L."/>
            <person name="Field M.C."/>
            <person name="Barry J.D."/>
            <person name="Hertz-Fowler C."/>
            <person name="Berriman M."/>
        </authorList>
    </citation>
    <scope>NUCLEOTIDE SEQUENCE</scope>
    <source>
        <strain evidence="3">Y486</strain>
    </source>
</reference>
<evidence type="ECO:0000313" key="3">
    <source>
        <dbReference type="EMBL" id="CCC52638.1"/>
    </source>
</evidence>
<gene>
    <name evidence="3" type="ORF">TVY486_1101230</name>
</gene>
<organism evidence="3">
    <name type="scientific">Trypanosoma vivax (strain Y486)</name>
    <dbReference type="NCBI Taxonomy" id="1055687"/>
    <lineage>
        <taxon>Eukaryota</taxon>
        <taxon>Discoba</taxon>
        <taxon>Euglenozoa</taxon>
        <taxon>Kinetoplastea</taxon>
        <taxon>Metakinetoplastina</taxon>
        <taxon>Trypanosomatida</taxon>
        <taxon>Trypanosomatidae</taxon>
        <taxon>Trypanosoma</taxon>
        <taxon>Duttonella</taxon>
    </lineage>
</organism>
<accession>G0UA07</accession>
<feature type="compositionally biased region" description="Polar residues" evidence="1">
    <location>
        <begin position="283"/>
        <end position="294"/>
    </location>
</feature>
<dbReference type="AlphaFoldDB" id="G0UA07"/>
<dbReference type="VEuPathDB" id="TriTrypDB:TvY486_1101230"/>
<dbReference type="GO" id="GO:0005829">
    <property type="term" value="C:cytosol"/>
    <property type="evidence" value="ECO:0007669"/>
    <property type="project" value="TreeGrafter"/>
</dbReference>
<evidence type="ECO:0000256" key="1">
    <source>
        <dbReference type="SAM" id="MobiDB-lite"/>
    </source>
</evidence>
<dbReference type="InterPro" id="IPR015496">
    <property type="entry name" value="Ubiquilin"/>
</dbReference>
<dbReference type="PROSITE" id="PS50030">
    <property type="entry name" value="UBA"/>
    <property type="match status" value="1"/>
</dbReference>
<dbReference type="InterPro" id="IPR009060">
    <property type="entry name" value="UBA-like_sf"/>
</dbReference>
<evidence type="ECO:0000259" key="2">
    <source>
        <dbReference type="PROSITE" id="PS50030"/>
    </source>
</evidence>